<feature type="transmembrane region" description="Helical" evidence="10">
    <location>
        <begin position="357"/>
        <end position="375"/>
    </location>
</feature>
<evidence type="ECO:0000256" key="4">
    <source>
        <dbReference type="ARBA" id="ARBA00022676"/>
    </source>
</evidence>
<keyword evidence="8 10" id="KW-1133">Transmembrane helix</keyword>
<evidence type="ECO:0000256" key="9">
    <source>
        <dbReference type="ARBA" id="ARBA00023136"/>
    </source>
</evidence>
<evidence type="ECO:0000256" key="6">
    <source>
        <dbReference type="ARBA" id="ARBA00022692"/>
    </source>
</evidence>
<organism evidence="11 12">
    <name type="scientific">Cystobacter fuscus</name>
    <dbReference type="NCBI Taxonomy" id="43"/>
    <lineage>
        <taxon>Bacteria</taxon>
        <taxon>Pseudomonadati</taxon>
        <taxon>Myxococcota</taxon>
        <taxon>Myxococcia</taxon>
        <taxon>Myxococcales</taxon>
        <taxon>Cystobacterineae</taxon>
        <taxon>Archangiaceae</taxon>
        <taxon>Cystobacter</taxon>
    </lineage>
</organism>
<keyword evidence="7" id="KW-0256">Endoplasmic reticulum</keyword>
<reference evidence="11 12" key="1">
    <citation type="submission" date="2017-06" db="EMBL/GenBank/DDBJ databases">
        <title>Sequencing and comparative analysis of myxobacterial genomes.</title>
        <authorList>
            <person name="Rupp O."/>
            <person name="Goesmann A."/>
            <person name="Sogaard-Andersen L."/>
        </authorList>
    </citation>
    <scope>NUCLEOTIDE SEQUENCE [LARGE SCALE GENOMIC DNA]</scope>
    <source>
        <strain evidence="11 12">DSM 52655</strain>
    </source>
</reference>
<dbReference type="PANTHER" id="PTHR12468">
    <property type="entry name" value="GPI MANNOSYLTRANSFERASE 2"/>
    <property type="match status" value="1"/>
</dbReference>
<dbReference type="PANTHER" id="PTHR12468:SF2">
    <property type="entry name" value="GPI MANNOSYLTRANSFERASE 2"/>
    <property type="match status" value="1"/>
</dbReference>
<keyword evidence="4" id="KW-0328">Glycosyltransferase</keyword>
<evidence type="ECO:0000256" key="7">
    <source>
        <dbReference type="ARBA" id="ARBA00022824"/>
    </source>
</evidence>
<feature type="transmembrane region" description="Helical" evidence="10">
    <location>
        <begin position="165"/>
        <end position="198"/>
    </location>
</feature>
<dbReference type="Proteomes" id="UP000217257">
    <property type="component" value="Chromosome"/>
</dbReference>
<evidence type="ECO:0000256" key="10">
    <source>
        <dbReference type="SAM" id="Phobius"/>
    </source>
</evidence>
<dbReference type="AlphaFoldDB" id="A0A250JDM5"/>
<dbReference type="UniPathway" id="UPA00196"/>
<keyword evidence="5" id="KW-0808">Transferase</keyword>
<keyword evidence="6 10" id="KW-0812">Transmembrane</keyword>
<dbReference type="GO" id="GO:0016020">
    <property type="term" value="C:membrane"/>
    <property type="evidence" value="ECO:0007669"/>
    <property type="project" value="GOC"/>
</dbReference>
<dbReference type="GO" id="GO:0031501">
    <property type="term" value="C:mannosyltransferase complex"/>
    <property type="evidence" value="ECO:0007669"/>
    <property type="project" value="TreeGrafter"/>
</dbReference>
<dbReference type="Pfam" id="PF04188">
    <property type="entry name" value="Mannosyl_trans2"/>
    <property type="match status" value="1"/>
</dbReference>
<evidence type="ECO:0000256" key="3">
    <source>
        <dbReference type="ARBA" id="ARBA00022502"/>
    </source>
</evidence>
<feature type="transmembrane region" description="Helical" evidence="10">
    <location>
        <begin position="309"/>
        <end position="326"/>
    </location>
</feature>
<evidence type="ECO:0000256" key="1">
    <source>
        <dbReference type="ARBA" id="ARBA00004477"/>
    </source>
</evidence>
<name>A0A250JDM5_9BACT</name>
<evidence type="ECO:0000256" key="8">
    <source>
        <dbReference type="ARBA" id="ARBA00022989"/>
    </source>
</evidence>
<dbReference type="GO" id="GO:0006506">
    <property type="term" value="P:GPI anchor biosynthetic process"/>
    <property type="evidence" value="ECO:0007669"/>
    <property type="project" value="UniProtKB-UniPathway"/>
</dbReference>
<comment type="subcellular location">
    <subcellularLocation>
        <location evidence="1">Endoplasmic reticulum membrane</location>
        <topology evidence="1">Multi-pass membrane protein</topology>
    </subcellularLocation>
</comment>
<feature type="transmembrane region" description="Helical" evidence="10">
    <location>
        <begin position="333"/>
        <end position="351"/>
    </location>
</feature>
<keyword evidence="3" id="KW-0337">GPI-anchor biosynthesis</keyword>
<dbReference type="GO" id="GO:0004376">
    <property type="term" value="F:GPI mannosyltransferase activity"/>
    <property type="evidence" value="ECO:0007669"/>
    <property type="project" value="InterPro"/>
</dbReference>
<dbReference type="InterPro" id="IPR007315">
    <property type="entry name" value="PIG-V/Gpi18"/>
</dbReference>
<evidence type="ECO:0000313" key="12">
    <source>
        <dbReference type="Proteomes" id="UP000217257"/>
    </source>
</evidence>
<feature type="transmembrane region" description="Helical" evidence="10">
    <location>
        <begin position="242"/>
        <end position="263"/>
    </location>
</feature>
<evidence type="ECO:0000256" key="5">
    <source>
        <dbReference type="ARBA" id="ARBA00022679"/>
    </source>
</evidence>
<evidence type="ECO:0000256" key="2">
    <source>
        <dbReference type="ARBA" id="ARBA00004687"/>
    </source>
</evidence>
<dbReference type="GO" id="GO:0000009">
    <property type="term" value="F:alpha-1,6-mannosyltransferase activity"/>
    <property type="evidence" value="ECO:0007669"/>
    <property type="project" value="InterPro"/>
</dbReference>
<keyword evidence="11" id="KW-0449">Lipoprotein</keyword>
<proteinExistence type="predicted"/>
<evidence type="ECO:0000313" key="11">
    <source>
        <dbReference type="EMBL" id="ATB41690.1"/>
    </source>
</evidence>
<dbReference type="EMBL" id="CP022098">
    <property type="protein sequence ID" value="ATB41690.1"/>
    <property type="molecule type" value="Genomic_DNA"/>
</dbReference>
<comment type="pathway">
    <text evidence="2">Glycolipid biosynthesis; glycosylphosphatidylinositol-anchor biosynthesis.</text>
</comment>
<accession>A0A250JDM5</accession>
<dbReference type="KEGG" id="cfus:CYFUS_007158"/>
<feature type="transmembrane region" description="Helical" evidence="10">
    <location>
        <begin position="130"/>
        <end position="153"/>
    </location>
</feature>
<keyword evidence="9 10" id="KW-0472">Membrane</keyword>
<feature type="transmembrane region" description="Helical" evidence="10">
    <location>
        <begin position="204"/>
        <end position="230"/>
    </location>
</feature>
<feature type="transmembrane region" description="Helical" evidence="10">
    <location>
        <begin position="384"/>
        <end position="402"/>
    </location>
</feature>
<feature type="transmembrane region" description="Helical" evidence="10">
    <location>
        <begin position="41"/>
        <end position="62"/>
    </location>
</feature>
<sequence length="407" mass="44523">MSVTGGVSESVVCGIRVVARLDPQPFLDDALRRMLRSSSRILALVVLAALLACAAAAGAGAWRFHHKNPQAPVVRLDEYVVMGWVAWDASWYARIADQGYDYRPGEQSSVAFFPLYPLAIRAVEALGANVYQAGVLVSLLCGPLAVLLFLRWARLLVDDTSALHAALLLALYPFTFFLYGVMYSDALFILLVVGAFLALEKGHLVPAVVLGALATAARPVAPAVVVGLLVRRWEWKRARGERWSVVDLLPVLSALGFVLYVLYLDRRFGLPFAFVDAQVGWGQQPGWEAWLKLPWFKAVFHEGNAEVKLRLVVHALLTGVALALVIPTFRRLGWGYGAFCAVIVGIPSVATKDFMGMGRYLLSAFPLFVTLALLLRDHPRVRQGLWAVGAVSLVVLTAAFALDHYIS</sequence>
<gene>
    <name evidence="11" type="ORF">CYFUS_007158</name>
</gene>
<protein>
    <submittedName>
        <fullName evidence="11">Lipoprotein</fullName>
    </submittedName>
</protein>